<feature type="region of interest" description="Disordered" evidence="8">
    <location>
        <begin position="1"/>
        <end position="56"/>
    </location>
</feature>
<comment type="subunit">
    <text evidence="7">Component of the SMC5-SMC6 complex.</text>
</comment>
<dbReference type="AlphaFoldDB" id="A0AAV1CS24"/>
<evidence type="ECO:0000256" key="4">
    <source>
        <dbReference type="ARBA" id="ARBA00023172"/>
    </source>
</evidence>
<accession>A0AAV1CS24</accession>
<evidence type="ECO:0000256" key="7">
    <source>
        <dbReference type="RuleBase" id="RU365071"/>
    </source>
</evidence>
<dbReference type="GO" id="GO:0006310">
    <property type="term" value="P:DNA recombination"/>
    <property type="evidence" value="ECO:0007669"/>
    <property type="project" value="UniProtKB-UniRule"/>
</dbReference>
<dbReference type="GO" id="GO:0005634">
    <property type="term" value="C:nucleus"/>
    <property type="evidence" value="ECO:0007669"/>
    <property type="project" value="UniProtKB-SubCell"/>
</dbReference>
<reference evidence="10" key="1">
    <citation type="submission" date="2023-03" db="EMBL/GenBank/DDBJ databases">
        <authorList>
            <person name="Julca I."/>
        </authorList>
    </citation>
    <scope>NUCLEOTIDE SEQUENCE</scope>
</reference>
<keyword evidence="6 7" id="KW-0539">Nucleus</keyword>
<feature type="compositionally biased region" description="Basic residues" evidence="8">
    <location>
        <begin position="195"/>
        <end position="204"/>
    </location>
</feature>
<keyword evidence="4 7" id="KW-0233">DNA recombination</keyword>
<dbReference type="GO" id="GO:0030915">
    <property type="term" value="C:Smc5-Smc6 complex"/>
    <property type="evidence" value="ECO:0007669"/>
    <property type="project" value="UniProtKB-UniRule"/>
</dbReference>
<dbReference type="Proteomes" id="UP001161247">
    <property type="component" value="Chromosome 3"/>
</dbReference>
<dbReference type="EMBL" id="OX459120">
    <property type="protein sequence ID" value="CAI9097427.1"/>
    <property type="molecule type" value="Genomic_DNA"/>
</dbReference>
<feature type="domain" description="Non-structural maintenance of chromosome element 4 C-terminal" evidence="9">
    <location>
        <begin position="243"/>
        <end position="329"/>
    </location>
</feature>
<gene>
    <name evidence="10" type="ORF">OLC1_LOCUS7914</name>
</gene>
<protein>
    <recommendedName>
        <fullName evidence="7">Non-structural maintenance of chromosomes element 4</fullName>
    </recommendedName>
</protein>
<keyword evidence="5 7" id="KW-0234">DNA repair</keyword>
<feature type="compositionally biased region" description="Low complexity" evidence="8">
    <location>
        <begin position="34"/>
        <end position="48"/>
    </location>
</feature>
<evidence type="ECO:0000256" key="2">
    <source>
        <dbReference type="ARBA" id="ARBA00008997"/>
    </source>
</evidence>
<keyword evidence="11" id="KW-1185">Reference proteome</keyword>
<dbReference type="InterPro" id="IPR014854">
    <property type="entry name" value="Nse4_C"/>
</dbReference>
<evidence type="ECO:0000313" key="10">
    <source>
        <dbReference type="EMBL" id="CAI9097427.1"/>
    </source>
</evidence>
<evidence type="ECO:0000256" key="6">
    <source>
        <dbReference type="ARBA" id="ARBA00023242"/>
    </source>
</evidence>
<keyword evidence="3 7" id="KW-0227">DNA damage</keyword>
<evidence type="ECO:0000256" key="1">
    <source>
        <dbReference type="ARBA" id="ARBA00004123"/>
    </source>
</evidence>
<proteinExistence type="inferred from homology"/>
<comment type="function">
    <text evidence="7">Component of the SMC5-SMC6 complex, that promotes sister chromatid alignment after DNA damage and facilitates double-stranded DNA breaks (DSBs) repair via homologous recombination between sister chromatids.</text>
</comment>
<evidence type="ECO:0000256" key="3">
    <source>
        <dbReference type="ARBA" id="ARBA00022763"/>
    </source>
</evidence>
<sequence>MVKREPVSTRSGRSRRLGATQENQRDQNETGEPSNSNLGGDSNNGGNSSRKEGLDRRVLRGRYIKVKNRICDERDDLSKADSKALESMIELVDKLHNLVEKPREQVADAEALLDITNTLASSVQAHTGDGLTPADFVSCLLRDFAQQGGPSTSSADVPRNSICWKEIGLKVSHFLRSAPGCSTMVGPMNTEIKQRKPIVRRKRARPSESARPEDLNNAETEEQTDTDKNMATMFGILRGNRKVCLENLIVNKKSFAQTVENLFALSFLVKDGRAEITVDEEGTHLVSPRNAPAAAAVHSGDVSYSHFVFRFDFSDWKLMMACVEDGEELMPHREYVDDHASNTQQADGPTEEEPQATTMQTTPIRKLSRNRGLVMQDQRVVEDSPESDDLSARAAAIRRGKRKLV</sequence>
<name>A0AAV1CS24_OLDCO</name>
<dbReference type="GO" id="GO:0006281">
    <property type="term" value="P:DNA repair"/>
    <property type="evidence" value="ECO:0007669"/>
    <property type="project" value="UniProtKB-UniRule"/>
</dbReference>
<evidence type="ECO:0000256" key="8">
    <source>
        <dbReference type="SAM" id="MobiDB-lite"/>
    </source>
</evidence>
<feature type="compositionally biased region" description="Basic and acidic residues" evidence="8">
    <location>
        <begin position="205"/>
        <end position="214"/>
    </location>
</feature>
<comment type="subcellular location">
    <subcellularLocation>
        <location evidence="1 7">Nucleus</location>
    </subcellularLocation>
</comment>
<comment type="similarity">
    <text evidence="2 7">Belongs to the NSE4 family.</text>
</comment>
<dbReference type="Pfam" id="PF08743">
    <property type="entry name" value="Nse4_C"/>
    <property type="match status" value="1"/>
</dbReference>
<dbReference type="PANTHER" id="PTHR16140">
    <property type="entry name" value="NON-STRUCTURAL MAINTENANCE OF CHROMOSOMES ELEMENT 4"/>
    <property type="match status" value="1"/>
</dbReference>
<feature type="region of interest" description="Disordered" evidence="8">
    <location>
        <begin position="339"/>
        <end position="390"/>
    </location>
</feature>
<evidence type="ECO:0000313" key="11">
    <source>
        <dbReference type="Proteomes" id="UP001161247"/>
    </source>
</evidence>
<feature type="region of interest" description="Disordered" evidence="8">
    <location>
        <begin position="195"/>
        <end position="227"/>
    </location>
</feature>
<evidence type="ECO:0000256" key="5">
    <source>
        <dbReference type="ARBA" id="ARBA00023204"/>
    </source>
</evidence>
<dbReference type="InterPro" id="IPR027786">
    <property type="entry name" value="Nse4/EID"/>
</dbReference>
<organism evidence="10 11">
    <name type="scientific">Oldenlandia corymbosa var. corymbosa</name>
    <dbReference type="NCBI Taxonomy" id="529605"/>
    <lineage>
        <taxon>Eukaryota</taxon>
        <taxon>Viridiplantae</taxon>
        <taxon>Streptophyta</taxon>
        <taxon>Embryophyta</taxon>
        <taxon>Tracheophyta</taxon>
        <taxon>Spermatophyta</taxon>
        <taxon>Magnoliopsida</taxon>
        <taxon>eudicotyledons</taxon>
        <taxon>Gunneridae</taxon>
        <taxon>Pentapetalae</taxon>
        <taxon>asterids</taxon>
        <taxon>lamiids</taxon>
        <taxon>Gentianales</taxon>
        <taxon>Rubiaceae</taxon>
        <taxon>Rubioideae</taxon>
        <taxon>Spermacoceae</taxon>
        <taxon>Hedyotis-Oldenlandia complex</taxon>
        <taxon>Oldenlandia</taxon>
    </lineage>
</organism>
<evidence type="ECO:0000259" key="9">
    <source>
        <dbReference type="Pfam" id="PF08743"/>
    </source>
</evidence>
<dbReference type="PANTHER" id="PTHR16140:SF0">
    <property type="entry name" value="NON-STRUCTURAL MAINTENANCE OF CHROMOSOMES ELEMENT 4"/>
    <property type="match status" value="1"/>
</dbReference>